<feature type="compositionally biased region" description="Polar residues" evidence="1">
    <location>
        <begin position="227"/>
        <end position="246"/>
    </location>
</feature>
<proteinExistence type="predicted"/>
<comment type="caution">
    <text evidence="3">The sequence shown here is derived from an EMBL/GenBank/DDBJ whole genome shotgun (WGS) entry which is preliminary data.</text>
</comment>
<dbReference type="OrthoDB" id="2683368at2759"/>
<dbReference type="AlphaFoldDB" id="A0A9P8W9C7"/>
<sequence length="271" mass="27885">MSSWYSNLLTKTSSQISSLRSTLLSGEADGDTEDDTHVCRVLRGYYAEKGRPFPAWLPPDPKAAAQAPPQPLLVNNNVGQRYGGLGNQQQPAGGLSSLWDSNGPAQAPPQPQSLRAGGRAPASMQPGGGGGDIQRRPVGGQRGGSYPNAAPSPYGRSEAASVPPAPSGGSGGGTSAQHLLRQRLWGSRTTSPSQQSGSQGPFAPPSNSNGGGGGNYEDRFAPGGMYDSNSNGSGSSTPYMSANAPWSSGGDEYSGRPSRRQGLPTGPRAYR</sequence>
<dbReference type="Pfam" id="PF14475">
    <property type="entry name" value="Mso1_Sec1_bdg"/>
    <property type="match status" value="1"/>
</dbReference>
<accession>A0A9P8W9C7</accession>
<feature type="region of interest" description="Disordered" evidence="1">
    <location>
        <begin position="50"/>
        <end position="271"/>
    </location>
</feature>
<dbReference type="InterPro" id="IPR028095">
    <property type="entry name" value="Mso1_N_dom"/>
</dbReference>
<evidence type="ECO:0000256" key="1">
    <source>
        <dbReference type="SAM" id="MobiDB-lite"/>
    </source>
</evidence>
<protein>
    <submittedName>
        <fullName evidence="3">Sec1-binding region of Mso1-domain-containing protein</fullName>
    </submittedName>
</protein>
<dbReference type="Proteomes" id="UP000777438">
    <property type="component" value="Unassembled WGS sequence"/>
</dbReference>
<gene>
    <name evidence="3" type="ORF">B0T10DRAFT_267354</name>
</gene>
<feature type="domain" description="Mso1 N-terminal" evidence="2">
    <location>
        <begin position="18"/>
        <end position="57"/>
    </location>
</feature>
<evidence type="ECO:0000313" key="3">
    <source>
        <dbReference type="EMBL" id="KAH6893182.1"/>
    </source>
</evidence>
<evidence type="ECO:0000259" key="2">
    <source>
        <dbReference type="Pfam" id="PF14475"/>
    </source>
</evidence>
<organism evidence="3 4">
    <name type="scientific">Thelonectria olida</name>
    <dbReference type="NCBI Taxonomy" id="1576542"/>
    <lineage>
        <taxon>Eukaryota</taxon>
        <taxon>Fungi</taxon>
        <taxon>Dikarya</taxon>
        <taxon>Ascomycota</taxon>
        <taxon>Pezizomycotina</taxon>
        <taxon>Sordariomycetes</taxon>
        <taxon>Hypocreomycetidae</taxon>
        <taxon>Hypocreales</taxon>
        <taxon>Nectriaceae</taxon>
        <taxon>Thelonectria</taxon>
    </lineage>
</organism>
<evidence type="ECO:0000313" key="4">
    <source>
        <dbReference type="Proteomes" id="UP000777438"/>
    </source>
</evidence>
<dbReference type="EMBL" id="JAGPYM010000006">
    <property type="protein sequence ID" value="KAH6893182.1"/>
    <property type="molecule type" value="Genomic_DNA"/>
</dbReference>
<feature type="compositionally biased region" description="Low complexity" evidence="1">
    <location>
        <begin position="186"/>
        <end position="208"/>
    </location>
</feature>
<name>A0A9P8W9C7_9HYPO</name>
<keyword evidence="4" id="KW-1185">Reference proteome</keyword>
<reference evidence="3 4" key="1">
    <citation type="journal article" date="2021" name="Nat. Commun.">
        <title>Genetic determinants of endophytism in the Arabidopsis root mycobiome.</title>
        <authorList>
            <person name="Mesny F."/>
            <person name="Miyauchi S."/>
            <person name="Thiergart T."/>
            <person name="Pickel B."/>
            <person name="Atanasova L."/>
            <person name="Karlsson M."/>
            <person name="Huettel B."/>
            <person name="Barry K.W."/>
            <person name="Haridas S."/>
            <person name="Chen C."/>
            <person name="Bauer D."/>
            <person name="Andreopoulos W."/>
            <person name="Pangilinan J."/>
            <person name="LaButti K."/>
            <person name="Riley R."/>
            <person name="Lipzen A."/>
            <person name="Clum A."/>
            <person name="Drula E."/>
            <person name="Henrissat B."/>
            <person name="Kohler A."/>
            <person name="Grigoriev I.V."/>
            <person name="Martin F.M."/>
            <person name="Hacquard S."/>
        </authorList>
    </citation>
    <scope>NUCLEOTIDE SEQUENCE [LARGE SCALE GENOMIC DNA]</scope>
    <source>
        <strain evidence="3 4">MPI-CAGE-CH-0241</strain>
    </source>
</reference>